<organism evidence="1 2">
    <name type="scientific">Trichoplax adhaerens</name>
    <name type="common">Trichoplax reptans</name>
    <dbReference type="NCBI Taxonomy" id="10228"/>
    <lineage>
        <taxon>Eukaryota</taxon>
        <taxon>Metazoa</taxon>
        <taxon>Placozoa</taxon>
        <taxon>Uniplacotomia</taxon>
        <taxon>Trichoplacea</taxon>
        <taxon>Trichoplacidae</taxon>
        <taxon>Trichoplax</taxon>
    </lineage>
</organism>
<dbReference type="KEGG" id="tad:TRIADDRAFT_55536"/>
<reference evidence="1 2" key="1">
    <citation type="journal article" date="2008" name="Nature">
        <title>The Trichoplax genome and the nature of placozoans.</title>
        <authorList>
            <person name="Srivastava M."/>
            <person name="Begovic E."/>
            <person name="Chapman J."/>
            <person name="Putnam N.H."/>
            <person name="Hellsten U."/>
            <person name="Kawashima T."/>
            <person name="Kuo A."/>
            <person name="Mitros T."/>
            <person name="Salamov A."/>
            <person name="Carpenter M.L."/>
            <person name="Signorovitch A.Y."/>
            <person name="Moreno M.A."/>
            <person name="Kamm K."/>
            <person name="Grimwood J."/>
            <person name="Schmutz J."/>
            <person name="Shapiro H."/>
            <person name="Grigoriev I.V."/>
            <person name="Buss L.W."/>
            <person name="Schierwater B."/>
            <person name="Dellaporta S.L."/>
            <person name="Rokhsar D.S."/>
        </authorList>
    </citation>
    <scope>NUCLEOTIDE SEQUENCE [LARGE SCALE GENOMIC DNA]</scope>
    <source>
        <strain evidence="1 2">Grell-BS-1999</strain>
    </source>
</reference>
<dbReference type="Proteomes" id="UP000009022">
    <property type="component" value="Unassembled WGS sequence"/>
</dbReference>
<dbReference type="CTD" id="6753184"/>
<evidence type="ECO:0000313" key="2">
    <source>
        <dbReference type="Proteomes" id="UP000009022"/>
    </source>
</evidence>
<accession>B3RV59</accession>
<dbReference type="HOGENOM" id="CLU_2076116_0_0_1"/>
<dbReference type="RefSeq" id="XP_002111477.1">
    <property type="nucleotide sequence ID" value="XM_002111441.1"/>
</dbReference>
<dbReference type="EMBL" id="DS985244">
    <property type="protein sequence ID" value="EDV25444.1"/>
    <property type="molecule type" value="Genomic_DNA"/>
</dbReference>
<keyword evidence="2" id="KW-1185">Reference proteome</keyword>
<dbReference type="GeneID" id="6753184"/>
<dbReference type="InParanoid" id="B3RV59"/>
<dbReference type="AlphaFoldDB" id="B3RV59"/>
<evidence type="ECO:0000313" key="1">
    <source>
        <dbReference type="EMBL" id="EDV25444.1"/>
    </source>
</evidence>
<proteinExistence type="predicted"/>
<name>B3RV59_TRIAD</name>
<gene>
    <name evidence="1" type="ORF">TRIADDRAFT_55536</name>
</gene>
<sequence>MDSLKSKTHLLSFDVQPFPKNDGKYTLCCQNSVQWSSLSLADNTILYSEEETVYLENQLLASLYGSQFSSPTSLSSGACNVHQLLEKIIRAIARPSKELKYQLFFIEKYIDLILYHFC</sequence>
<protein>
    <submittedName>
        <fullName evidence="1">Uncharacterized protein</fullName>
    </submittedName>
</protein>